<evidence type="ECO:0000313" key="3">
    <source>
        <dbReference type="EMBL" id="KKW26508.1"/>
    </source>
</evidence>
<dbReference type="Gene3D" id="1.10.1660.10">
    <property type="match status" value="1"/>
</dbReference>
<feature type="domain" description="HTH merR-type" evidence="2">
    <location>
        <begin position="34"/>
        <end position="109"/>
    </location>
</feature>
<dbReference type="SMART" id="SM00422">
    <property type="entry name" value="HTH_MERR"/>
    <property type="match status" value="1"/>
</dbReference>
<evidence type="ECO:0000259" key="2">
    <source>
        <dbReference type="SMART" id="SM00422"/>
    </source>
</evidence>
<dbReference type="GO" id="GO:0003677">
    <property type="term" value="F:DNA binding"/>
    <property type="evidence" value="ECO:0007669"/>
    <property type="project" value="InterPro"/>
</dbReference>
<reference evidence="3 4" key="1">
    <citation type="journal article" date="2015" name="Nature">
        <title>rRNA introns, odd ribosomes, and small enigmatic genomes across a large radiation of phyla.</title>
        <authorList>
            <person name="Brown C.T."/>
            <person name="Hug L.A."/>
            <person name="Thomas B.C."/>
            <person name="Sharon I."/>
            <person name="Castelle C.J."/>
            <person name="Singh A."/>
            <person name="Wilkins M.J."/>
            <person name="Williams K.H."/>
            <person name="Banfield J.F."/>
        </authorList>
    </citation>
    <scope>NUCLEOTIDE SEQUENCE [LARGE SCALE GENOMIC DNA]</scope>
</reference>
<evidence type="ECO:0000256" key="1">
    <source>
        <dbReference type="SAM" id="Phobius"/>
    </source>
</evidence>
<comment type="caution">
    <text evidence="3">The sequence shown here is derived from an EMBL/GenBank/DDBJ whole genome shotgun (WGS) entry which is preliminary data.</text>
</comment>
<dbReference type="EMBL" id="LCRB01000005">
    <property type="protein sequence ID" value="KKW26508.1"/>
    <property type="molecule type" value="Genomic_DNA"/>
</dbReference>
<name>A0A0G1X5T0_UNCK3</name>
<proteinExistence type="predicted"/>
<dbReference type="SUPFAM" id="SSF46955">
    <property type="entry name" value="Putative DNA-binding domain"/>
    <property type="match status" value="1"/>
</dbReference>
<evidence type="ECO:0000313" key="4">
    <source>
        <dbReference type="Proteomes" id="UP000034913"/>
    </source>
</evidence>
<dbReference type="Proteomes" id="UP000034913">
    <property type="component" value="Unassembled WGS sequence"/>
</dbReference>
<feature type="transmembrane region" description="Helical" evidence="1">
    <location>
        <begin position="187"/>
        <end position="208"/>
    </location>
</feature>
<keyword evidence="1" id="KW-0472">Membrane</keyword>
<organism evidence="3 4">
    <name type="scientific">candidate division Kazan bacterium GW2011_GWB1_52_7</name>
    <dbReference type="NCBI Taxonomy" id="1620414"/>
    <lineage>
        <taxon>Bacteria</taxon>
        <taxon>Bacteria division Kazan-3B-28</taxon>
    </lineage>
</organism>
<dbReference type="InterPro" id="IPR000551">
    <property type="entry name" value="MerR-type_HTH_dom"/>
</dbReference>
<keyword evidence="1" id="KW-0812">Transmembrane</keyword>
<sequence>MTIAFKKVYNKLCRHGNDSETAWLWGKRYSNPIIPVNEVERLAGVSYNTLRYYTKIGLLPHMIRKTPFPGAPNTIGHYPEEVLETLQKINELKKQGLDNEKIKKTLEKPVLEERPMSKPVEKPVEPVLPPPVPAPILPPTPPPPPVNLVPLMAEEHKQSNLLEQISHFLTNMIQKPLPAAEPARAKVFTNLLTLFLVFAALAILSLGFSDLAHERIKRLFGGFWDQYLERILPGNVLGIKQILNPIVDVNDVLEYRYIKGTRWLAAKLPFLADTGRFLGKVFFGKGDNYFISPLGDAYLRNIYAQNITASSITSKTSSFDTAEITNLNVQNLTVSGT</sequence>
<dbReference type="GO" id="GO:0006355">
    <property type="term" value="P:regulation of DNA-templated transcription"/>
    <property type="evidence" value="ECO:0007669"/>
    <property type="project" value="InterPro"/>
</dbReference>
<dbReference type="InterPro" id="IPR009061">
    <property type="entry name" value="DNA-bd_dom_put_sf"/>
</dbReference>
<keyword evidence="1" id="KW-1133">Transmembrane helix</keyword>
<protein>
    <recommendedName>
        <fullName evidence="2">HTH merR-type domain-containing protein</fullName>
    </recommendedName>
</protein>
<feature type="non-terminal residue" evidence="3">
    <location>
        <position position="337"/>
    </location>
</feature>
<dbReference type="Pfam" id="PF13411">
    <property type="entry name" value="MerR_1"/>
    <property type="match status" value="1"/>
</dbReference>
<dbReference type="AlphaFoldDB" id="A0A0G1X5T0"/>
<accession>A0A0G1X5T0</accession>
<gene>
    <name evidence="3" type="ORF">VF00_C0005G0011</name>
</gene>